<dbReference type="InterPro" id="IPR002941">
    <property type="entry name" value="DNA_methylase_N4/N6"/>
</dbReference>
<keyword evidence="1 6" id="KW-0489">Methyltransferase</keyword>
<dbReference type="EMBL" id="PXYW01000086">
    <property type="protein sequence ID" value="PSR29734.1"/>
    <property type="molecule type" value="Genomic_DNA"/>
</dbReference>
<dbReference type="GO" id="GO:0008170">
    <property type="term" value="F:N-methyltransferase activity"/>
    <property type="evidence" value="ECO:0007669"/>
    <property type="project" value="InterPro"/>
</dbReference>
<evidence type="ECO:0000256" key="2">
    <source>
        <dbReference type="ARBA" id="ARBA00022679"/>
    </source>
</evidence>
<evidence type="ECO:0000256" key="4">
    <source>
        <dbReference type="RuleBase" id="RU362026"/>
    </source>
</evidence>
<comment type="similarity">
    <text evidence="4">Belongs to the N(4)/N(6)-methyltransferase family.</text>
</comment>
<evidence type="ECO:0000256" key="3">
    <source>
        <dbReference type="ARBA" id="ARBA00022747"/>
    </source>
</evidence>
<dbReference type="InterPro" id="IPR001091">
    <property type="entry name" value="RM_Methyltransferase"/>
</dbReference>
<gene>
    <name evidence="6" type="ORF">C7B46_18360</name>
</gene>
<reference evidence="6 7" key="1">
    <citation type="journal article" date="2014" name="BMC Genomics">
        <title>Comparison of environmental and isolate Sulfobacillus genomes reveals diverse carbon, sulfur, nitrogen, and hydrogen metabolisms.</title>
        <authorList>
            <person name="Justice N.B."/>
            <person name="Norman A."/>
            <person name="Brown C.T."/>
            <person name="Singh A."/>
            <person name="Thomas B.C."/>
            <person name="Banfield J.F."/>
        </authorList>
    </citation>
    <scope>NUCLEOTIDE SEQUENCE [LARGE SCALE GENOMIC DNA]</scope>
    <source>
        <strain evidence="6">AMDSBA4</strain>
    </source>
</reference>
<evidence type="ECO:0000313" key="6">
    <source>
        <dbReference type="EMBL" id="PSR29734.1"/>
    </source>
</evidence>
<evidence type="ECO:0000259" key="5">
    <source>
        <dbReference type="Pfam" id="PF01555"/>
    </source>
</evidence>
<dbReference type="SUPFAM" id="SSF53335">
    <property type="entry name" value="S-adenosyl-L-methionine-dependent methyltransferases"/>
    <property type="match status" value="1"/>
</dbReference>
<name>A0A2T2X5G2_9FIRM</name>
<sequence>MIYWDPPFFTGRHQQADRGEFSDEWPDLSTYLAWVKNHMERWIPHLAEDGFLVVHCDWHAGHYIKVIGDEVMGWDNFRNEVIWHYTGRRQPARLRINSKHDTLFIWAKSAAATFTPVFDPWDRDEYVRMKKQEVHRDEEGHEWIWGHRGKGQPHAYRIYLEEVVKRGRAIDSVWDIPIINTSAKERVGYPTQKPLQLMTRLIELCTDPDDWVWDPMMGSGTTLVAAISQGRHAFGGDSNTQAWELTQMRLRSMSH</sequence>
<comment type="caution">
    <text evidence="6">The sequence shown here is derived from an EMBL/GenBank/DDBJ whole genome shotgun (WGS) entry which is preliminary data.</text>
</comment>
<accession>A0A2T2X5G2</accession>
<dbReference type="InterPro" id="IPR029063">
    <property type="entry name" value="SAM-dependent_MTases_sf"/>
</dbReference>
<dbReference type="PRINTS" id="PR00508">
    <property type="entry name" value="S21N4MTFRASE"/>
</dbReference>
<keyword evidence="3" id="KW-0680">Restriction system</keyword>
<evidence type="ECO:0000256" key="1">
    <source>
        <dbReference type="ARBA" id="ARBA00022603"/>
    </source>
</evidence>
<feature type="domain" description="DNA methylase N-4/N-6" evidence="5">
    <location>
        <begin position="1"/>
        <end position="246"/>
    </location>
</feature>
<dbReference type="Proteomes" id="UP000242972">
    <property type="component" value="Unassembled WGS sequence"/>
</dbReference>
<keyword evidence="2 6" id="KW-0808">Transferase</keyword>
<dbReference type="GO" id="GO:0003677">
    <property type="term" value="F:DNA binding"/>
    <property type="evidence" value="ECO:0007669"/>
    <property type="project" value="InterPro"/>
</dbReference>
<protein>
    <recommendedName>
        <fullName evidence="4">Methyltransferase</fullName>
        <ecNumber evidence="4">2.1.1.-</ecNumber>
    </recommendedName>
</protein>
<dbReference type="Gene3D" id="3.40.50.150">
    <property type="entry name" value="Vaccinia Virus protein VP39"/>
    <property type="match status" value="1"/>
</dbReference>
<dbReference type="Pfam" id="PF01555">
    <property type="entry name" value="N6_N4_Mtase"/>
    <property type="match status" value="1"/>
</dbReference>
<organism evidence="6 7">
    <name type="scientific">Sulfobacillus benefaciens</name>
    <dbReference type="NCBI Taxonomy" id="453960"/>
    <lineage>
        <taxon>Bacteria</taxon>
        <taxon>Bacillati</taxon>
        <taxon>Bacillota</taxon>
        <taxon>Clostridia</taxon>
        <taxon>Eubacteriales</taxon>
        <taxon>Clostridiales Family XVII. Incertae Sedis</taxon>
        <taxon>Sulfobacillus</taxon>
    </lineage>
</organism>
<dbReference type="GO" id="GO:0009307">
    <property type="term" value="P:DNA restriction-modification system"/>
    <property type="evidence" value="ECO:0007669"/>
    <property type="project" value="UniProtKB-KW"/>
</dbReference>
<dbReference type="GO" id="GO:0032259">
    <property type="term" value="P:methylation"/>
    <property type="evidence" value="ECO:0007669"/>
    <property type="project" value="UniProtKB-KW"/>
</dbReference>
<proteinExistence type="inferred from homology"/>
<evidence type="ECO:0000313" key="7">
    <source>
        <dbReference type="Proteomes" id="UP000242972"/>
    </source>
</evidence>
<dbReference type="EC" id="2.1.1.-" evidence="4"/>
<dbReference type="AlphaFoldDB" id="A0A2T2X5G2"/>